<dbReference type="EMBL" id="FQZB01000004">
    <property type="protein sequence ID" value="SHI62846.1"/>
    <property type="molecule type" value="Genomic_DNA"/>
</dbReference>
<organism evidence="2 3">
    <name type="scientific">Clostridium cavendishii DSM 21758</name>
    <dbReference type="NCBI Taxonomy" id="1121302"/>
    <lineage>
        <taxon>Bacteria</taxon>
        <taxon>Bacillati</taxon>
        <taxon>Bacillota</taxon>
        <taxon>Clostridia</taxon>
        <taxon>Eubacteriales</taxon>
        <taxon>Clostridiaceae</taxon>
        <taxon>Clostridium</taxon>
    </lineage>
</organism>
<dbReference type="AlphaFoldDB" id="A0A1M6CPA0"/>
<evidence type="ECO:0000313" key="3">
    <source>
        <dbReference type="Proteomes" id="UP000184310"/>
    </source>
</evidence>
<dbReference type="STRING" id="1121302.SAMN02745163_00517"/>
<keyword evidence="3" id="KW-1185">Reference proteome</keyword>
<name>A0A1M6CPA0_9CLOT</name>
<keyword evidence="1" id="KW-1133">Transmembrane helix</keyword>
<sequence length="672" mass="78426">MKCKDAESLVLDILENSVSSKEKQEFFKHLEECTSCKTMYEEFKTAKDELKEQFTFNDFEYFDNTAEIMNSIDQNLYKDKKKTIVRKVKDYRKTIITMAALLVLAITSVAFIVKDNSFNAIKNNQKDKYNDFDNRWDIIYSQNGNIIFKNFYKIKAYSKEKGVYFSIDLKEKGLKPDIKEEVITSVSKDGKLIFAFTSNEGKGVIIDIAKNKIYNLDIRLPMPNNQDSKKFEEKIWWSDNSRYLMVLNKEIAQGGEKEKKLEGANEFYVLDLKDLNNIKTSILRHNPETDKNMVIDSQASITNDGTVIIGNYVYDKNNYENRIDISEKLKANDIKEKYSAVAKENNIYIAVNDLSKQGNKIDLYTLENSKLNKIGTINNCTGRFINNRSSDNEENKLYLYGVYPNLKYSVITYDLKTNEIKTTDMQKGFPIMDNDVSSNAQAVLYYSQRWLIENPMVLIKNDYINITLSNIGKGKFLNNDEVVFIQSLPKDDYYKFRIVSFNIKDKKYTSLYDNMDDKKISFKNNIMDYEYEAREILEMYLGNLVNSKHELSQDELFNNIKNYEEDVKPFVSEKYLNNLIMNRGLIVFKGYSIKQGVDLNIVNDNDSMTAKYNKSELNGAEEIVISYNSHIYIYKDNKEREVKNIKGEVFFRLVNGKIVVDYSNDNFDEFMK</sequence>
<keyword evidence="1" id="KW-0812">Transmembrane</keyword>
<dbReference type="SUPFAM" id="SSF82171">
    <property type="entry name" value="DPP6 N-terminal domain-like"/>
    <property type="match status" value="1"/>
</dbReference>
<keyword evidence="1" id="KW-0472">Membrane</keyword>
<protein>
    <recommendedName>
        <fullName evidence="4">Zinc-finger</fullName>
    </recommendedName>
</protein>
<evidence type="ECO:0000313" key="2">
    <source>
        <dbReference type="EMBL" id="SHI62846.1"/>
    </source>
</evidence>
<dbReference type="Proteomes" id="UP000184310">
    <property type="component" value="Unassembled WGS sequence"/>
</dbReference>
<reference evidence="2 3" key="1">
    <citation type="submission" date="2016-11" db="EMBL/GenBank/DDBJ databases">
        <authorList>
            <person name="Jaros S."/>
            <person name="Januszkiewicz K."/>
            <person name="Wedrychowicz H."/>
        </authorList>
    </citation>
    <scope>NUCLEOTIDE SEQUENCE [LARGE SCALE GENOMIC DNA]</scope>
    <source>
        <strain evidence="2 3">DSM 21758</strain>
    </source>
</reference>
<proteinExistence type="predicted"/>
<evidence type="ECO:0008006" key="4">
    <source>
        <dbReference type="Google" id="ProtNLM"/>
    </source>
</evidence>
<dbReference type="OrthoDB" id="1938978at2"/>
<evidence type="ECO:0000256" key="1">
    <source>
        <dbReference type="SAM" id="Phobius"/>
    </source>
</evidence>
<dbReference type="RefSeq" id="WP_072984986.1">
    <property type="nucleotide sequence ID" value="NZ_FQZB01000004.1"/>
</dbReference>
<gene>
    <name evidence="2" type="ORF">SAMN02745163_00517</name>
</gene>
<feature type="transmembrane region" description="Helical" evidence="1">
    <location>
        <begin position="95"/>
        <end position="113"/>
    </location>
</feature>
<accession>A0A1M6CPA0</accession>